<keyword evidence="9 12" id="KW-0811">Translocation</keyword>
<sequence>MQNVLIVIHLMIVLALVGVVLIQRSEGGGLGIGGGSGFMSARGTANALTRTTAILAALFFATSLGLGLLTRYESRPTDILDRIPAQQGQGNGILDTLGPSSTTPSAPSQAPANNGVPSTTNGATNQAPATTTPAAPAEGGAASPAPAQQQAPTSDGVPTGG</sequence>
<evidence type="ECO:0000256" key="12">
    <source>
        <dbReference type="RuleBase" id="RU365087"/>
    </source>
</evidence>
<protein>
    <recommendedName>
        <fullName evidence="3 12">Protein-export membrane protein SecG</fullName>
    </recommendedName>
</protein>
<comment type="similarity">
    <text evidence="2 12">Belongs to the SecG family.</text>
</comment>
<dbReference type="GO" id="GO:0009306">
    <property type="term" value="P:protein secretion"/>
    <property type="evidence" value="ECO:0007669"/>
    <property type="project" value="UniProtKB-UniRule"/>
</dbReference>
<evidence type="ECO:0000313" key="15">
    <source>
        <dbReference type="Proteomes" id="UP000244335"/>
    </source>
</evidence>
<keyword evidence="8 12" id="KW-1133">Transmembrane helix</keyword>
<dbReference type="GO" id="GO:0043952">
    <property type="term" value="P:protein transport by the Sec complex"/>
    <property type="evidence" value="ECO:0007669"/>
    <property type="project" value="TreeGrafter"/>
</dbReference>
<dbReference type="Pfam" id="PF03840">
    <property type="entry name" value="SecG"/>
    <property type="match status" value="1"/>
</dbReference>
<comment type="function">
    <text evidence="11 12">Involved in protein export. Participates in an early event of protein translocation.</text>
</comment>
<dbReference type="PANTHER" id="PTHR34182">
    <property type="entry name" value="PROTEIN-EXPORT MEMBRANE PROTEIN SECG"/>
    <property type="match status" value="1"/>
</dbReference>
<dbReference type="GO" id="GO:0015450">
    <property type="term" value="F:protein-transporting ATPase activity"/>
    <property type="evidence" value="ECO:0007669"/>
    <property type="project" value="UniProtKB-UniRule"/>
</dbReference>
<keyword evidence="10 12" id="KW-0472">Membrane</keyword>
<comment type="subcellular location">
    <subcellularLocation>
        <location evidence="1 12">Cell membrane</location>
        <topology evidence="1 12">Multi-pass membrane protein</topology>
    </subcellularLocation>
</comment>
<dbReference type="GO" id="GO:0065002">
    <property type="term" value="P:intracellular protein transmembrane transport"/>
    <property type="evidence" value="ECO:0007669"/>
    <property type="project" value="TreeGrafter"/>
</dbReference>
<evidence type="ECO:0000256" key="5">
    <source>
        <dbReference type="ARBA" id="ARBA00022475"/>
    </source>
</evidence>
<evidence type="ECO:0000256" key="13">
    <source>
        <dbReference type="SAM" id="MobiDB-lite"/>
    </source>
</evidence>
<organism evidence="14 15">
    <name type="scientific">Rhizobium rhizogenes</name>
    <name type="common">Agrobacterium rhizogenes</name>
    <dbReference type="NCBI Taxonomy" id="359"/>
    <lineage>
        <taxon>Bacteria</taxon>
        <taxon>Pseudomonadati</taxon>
        <taxon>Pseudomonadota</taxon>
        <taxon>Alphaproteobacteria</taxon>
        <taxon>Hyphomicrobiales</taxon>
        <taxon>Rhizobiaceae</taxon>
        <taxon>Rhizobium/Agrobacterium group</taxon>
        <taxon>Rhizobium</taxon>
    </lineage>
</organism>
<keyword evidence="4 12" id="KW-0813">Transport</keyword>
<dbReference type="NCBIfam" id="TIGR00810">
    <property type="entry name" value="secG"/>
    <property type="match status" value="1"/>
</dbReference>
<evidence type="ECO:0000256" key="3">
    <source>
        <dbReference type="ARBA" id="ARBA00017876"/>
    </source>
</evidence>
<accession>A0AA92HBM8</accession>
<evidence type="ECO:0000256" key="4">
    <source>
        <dbReference type="ARBA" id="ARBA00022448"/>
    </source>
</evidence>
<evidence type="ECO:0000256" key="11">
    <source>
        <dbReference type="ARBA" id="ARBA00025182"/>
    </source>
</evidence>
<dbReference type="InterPro" id="IPR004692">
    <property type="entry name" value="SecG"/>
</dbReference>
<evidence type="ECO:0000256" key="6">
    <source>
        <dbReference type="ARBA" id="ARBA00022692"/>
    </source>
</evidence>
<feature type="transmembrane region" description="Helical" evidence="12">
    <location>
        <begin position="51"/>
        <end position="69"/>
    </location>
</feature>
<keyword evidence="7 12" id="KW-0653">Protein transport</keyword>
<feature type="compositionally biased region" description="Low complexity" evidence="13">
    <location>
        <begin position="99"/>
        <end position="112"/>
    </location>
</feature>
<proteinExistence type="inferred from homology"/>
<evidence type="ECO:0000256" key="7">
    <source>
        <dbReference type="ARBA" id="ARBA00022927"/>
    </source>
</evidence>
<dbReference type="RefSeq" id="WP_111850758.1">
    <property type="nucleotide sequence ID" value="NZ_QDFR01000001.1"/>
</dbReference>
<name>A0AA92HBM8_RHIRH</name>
<feature type="region of interest" description="Disordered" evidence="13">
    <location>
        <begin position="80"/>
        <end position="161"/>
    </location>
</feature>
<gene>
    <name evidence="14" type="ORF">DC430_01335</name>
</gene>
<evidence type="ECO:0000256" key="9">
    <source>
        <dbReference type="ARBA" id="ARBA00023010"/>
    </source>
</evidence>
<keyword evidence="6 12" id="KW-0812">Transmembrane</keyword>
<feature type="compositionally biased region" description="Low complexity" evidence="13">
    <location>
        <begin position="119"/>
        <end position="154"/>
    </location>
</feature>
<evidence type="ECO:0000256" key="1">
    <source>
        <dbReference type="ARBA" id="ARBA00004651"/>
    </source>
</evidence>
<comment type="caution">
    <text evidence="14">The sequence shown here is derived from an EMBL/GenBank/DDBJ whole genome shotgun (WGS) entry which is preliminary data.</text>
</comment>
<dbReference type="EMBL" id="QDFR01000001">
    <property type="protein sequence ID" value="PVE57338.1"/>
    <property type="molecule type" value="Genomic_DNA"/>
</dbReference>
<dbReference type="Proteomes" id="UP000244335">
    <property type="component" value="Unassembled WGS sequence"/>
</dbReference>
<evidence type="ECO:0000256" key="2">
    <source>
        <dbReference type="ARBA" id="ARBA00008445"/>
    </source>
</evidence>
<evidence type="ECO:0000256" key="10">
    <source>
        <dbReference type="ARBA" id="ARBA00023136"/>
    </source>
</evidence>
<comment type="caution">
    <text evidence="12">Lacks conserved residue(s) required for the propagation of feature annotation.</text>
</comment>
<reference evidence="14 15" key="1">
    <citation type="submission" date="2018-04" db="EMBL/GenBank/DDBJ databases">
        <authorList>
            <person name="Hagen T."/>
        </authorList>
    </citation>
    <scope>NUCLEOTIDE SEQUENCE [LARGE SCALE GENOMIC DNA]</scope>
    <source>
        <strain evidence="14 15">TPD7009</strain>
    </source>
</reference>
<dbReference type="PRINTS" id="PR01651">
    <property type="entry name" value="SECGEXPORT"/>
</dbReference>
<evidence type="ECO:0000313" key="14">
    <source>
        <dbReference type="EMBL" id="PVE57338.1"/>
    </source>
</evidence>
<dbReference type="GO" id="GO:0005886">
    <property type="term" value="C:plasma membrane"/>
    <property type="evidence" value="ECO:0007669"/>
    <property type="project" value="UniProtKB-SubCell"/>
</dbReference>
<dbReference type="PANTHER" id="PTHR34182:SF1">
    <property type="entry name" value="PROTEIN-EXPORT MEMBRANE PROTEIN SECG"/>
    <property type="match status" value="1"/>
</dbReference>
<keyword evidence="5 12" id="KW-1003">Cell membrane</keyword>
<dbReference type="AlphaFoldDB" id="A0AA92HBM8"/>
<evidence type="ECO:0000256" key="8">
    <source>
        <dbReference type="ARBA" id="ARBA00022989"/>
    </source>
</evidence>